<dbReference type="InterPro" id="IPR014722">
    <property type="entry name" value="Rib_uL2_dom2"/>
</dbReference>
<evidence type="ECO:0000256" key="2">
    <source>
        <dbReference type="ARBA" id="ARBA00022980"/>
    </source>
</evidence>
<keyword evidence="5" id="KW-0699">rRNA-binding</keyword>
<dbReference type="Proteomes" id="UP000034854">
    <property type="component" value="Unassembled WGS sequence"/>
</dbReference>
<dbReference type="HAMAP" id="MF_01320_B">
    <property type="entry name" value="Ribosomal_uL2_B"/>
    <property type="match status" value="1"/>
</dbReference>
<dbReference type="GO" id="GO:0019843">
    <property type="term" value="F:rRNA binding"/>
    <property type="evidence" value="ECO:0007669"/>
    <property type="project" value="UniProtKB-UniRule"/>
</dbReference>
<dbReference type="InterPro" id="IPR022666">
    <property type="entry name" value="Ribosomal_uL2_RNA-bd_dom"/>
</dbReference>
<proteinExistence type="inferred from homology"/>
<evidence type="ECO:0000256" key="3">
    <source>
        <dbReference type="ARBA" id="ARBA00023274"/>
    </source>
</evidence>
<dbReference type="PATRIC" id="fig|1618409.3.peg.678"/>
<dbReference type="FunFam" id="2.30.30.30:FF:000001">
    <property type="entry name" value="50S ribosomal protein L2"/>
    <property type="match status" value="1"/>
</dbReference>
<keyword evidence="3 5" id="KW-0687">Ribonucleoprotein</keyword>
<evidence type="ECO:0000256" key="6">
    <source>
        <dbReference type="SAM" id="MobiDB-lite"/>
    </source>
</evidence>
<sequence>MPVKQFKPTTPSQRFKTGLIFSEITKTKPEKTLVERLIKTSGRSNGIVTVRGRGGGHKRNLRVIDFKRDKRDVTAIVAAVEYDPNRSANIALLHFEDGEKNYILAPNEIKIGDKIQTSEKTEVKAGNAMPLKNMPIGSFVHNIELTPGGGGKIVRSAGASAIVAAKEGKYVHIKLPSREVRKIHGDCFATIGQIGNVDWKNRSAGKAGKTRHLGRRPKVRGVAMDPASHPHGGGEGRSGIGMNPKTPTGKPAFRKTRNRNKPSSRFILSRRKK</sequence>
<dbReference type="Gene3D" id="4.10.950.10">
    <property type="entry name" value="Ribosomal protein L2, domain 3"/>
    <property type="match status" value="1"/>
</dbReference>
<dbReference type="SMART" id="SM01382">
    <property type="entry name" value="Ribosomal_L2_C"/>
    <property type="match status" value="1"/>
</dbReference>
<feature type="domain" description="Large ribosomal subunit protein uL2 RNA-binding" evidence="8">
    <location>
        <begin position="42"/>
        <end position="117"/>
    </location>
</feature>
<evidence type="ECO:0000256" key="5">
    <source>
        <dbReference type="HAMAP-Rule" id="MF_01320"/>
    </source>
</evidence>
<comment type="similarity">
    <text evidence="1 5">Belongs to the universal ribosomal protein uL2 family.</text>
</comment>
<comment type="subunit">
    <text evidence="5">Part of the 50S ribosomal subunit. Forms a bridge to the 30S subunit in the 70S ribosome.</text>
</comment>
<dbReference type="InterPro" id="IPR012340">
    <property type="entry name" value="NA-bd_OB-fold"/>
</dbReference>
<dbReference type="GO" id="GO:0003735">
    <property type="term" value="F:structural constituent of ribosome"/>
    <property type="evidence" value="ECO:0007669"/>
    <property type="project" value="InterPro"/>
</dbReference>
<protein>
    <recommendedName>
        <fullName evidence="4 5">Large ribosomal subunit protein uL2</fullName>
    </recommendedName>
</protein>
<dbReference type="InterPro" id="IPR008991">
    <property type="entry name" value="Translation_prot_SH3-like_sf"/>
</dbReference>
<dbReference type="SMART" id="SM01383">
    <property type="entry name" value="Ribosomal_L2"/>
    <property type="match status" value="1"/>
</dbReference>
<keyword evidence="2 5" id="KW-0689">Ribosomal protein</keyword>
<dbReference type="GO" id="GO:0016740">
    <property type="term" value="F:transferase activity"/>
    <property type="evidence" value="ECO:0007669"/>
    <property type="project" value="InterPro"/>
</dbReference>
<feature type="compositionally biased region" description="Basic residues" evidence="6">
    <location>
        <begin position="252"/>
        <end position="273"/>
    </location>
</feature>
<dbReference type="EMBL" id="LCAG01000013">
    <property type="protein sequence ID" value="KKR86535.1"/>
    <property type="molecule type" value="Genomic_DNA"/>
</dbReference>
<dbReference type="InterPro" id="IPR022669">
    <property type="entry name" value="Ribosomal_uL2_C"/>
</dbReference>
<dbReference type="NCBIfam" id="TIGR01171">
    <property type="entry name" value="rplB_bact"/>
    <property type="match status" value="1"/>
</dbReference>
<dbReference type="Gene3D" id="2.30.30.30">
    <property type="match status" value="1"/>
</dbReference>
<dbReference type="InterPro" id="IPR014726">
    <property type="entry name" value="Ribosomal_uL2_dom3"/>
</dbReference>
<dbReference type="FunFam" id="4.10.950.10:FF:000001">
    <property type="entry name" value="50S ribosomal protein L2"/>
    <property type="match status" value="1"/>
</dbReference>
<evidence type="ECO:0000259" key="7">
    <source>
        <dbReference type="SMART" id="SM01382"/>
    </source>
</evidence>
<feature type="region of interest" description="Disordered" evidence="6">
    <location>
        <begin position="221"/>
        <end position="273"/>
    </location>
</feature>
<dbReference type="PANTHER" id="PTHR13691">
    <property type="entry name" value="RIBOSOMAL PROTEIN L2"/>
    <property type="match status" value="1"/>
</dbReference>
<feature type="domain" description="Large ribosomal subunit protein uL2 C-terminal" evidence="7">
    <location>
        <begin position="123"/>
        <end position="251"/>
    </location>
</feature>
<reference evidence="9 10" key="1">
    <citation type="journal article" date="2015" name="Nature">
        <title>rRNA introns, odd ribosomes, and small enigmatic genomes across a large radiation of phyla.</title>
        <authorList>
            <person name="Brown C.T."/>
            <person name="Hug L.A."/>
            <person name="Thomas B.C."/>
            <person name="Sharon I."/>
            <person name="Castelle C.J."/>
            <person name="Singh A."/>
            <person name="Wilkins M.J."/>
            <person name="Williams K.H."/>
            <person name="Banfield J.F."/>
        </authorList>
    </citation>
    <scope>NUCLEOTIDE SEQUENCE [LARGE SCALE GENOMIC DNA]</scope>
</reference>
<comment type="function">
    <text evidence="5">One of the primary rRNA binding proteins. Required for association of the 30S and 50S subunits to form the 70S ribosome, for tRNA binding and peptide bond formation. It has been suggested to have peptidyltransferase activity; this is somewhat controversial. Makes several contacts with the 16S rRNA in the 70S ribosome.</text>
</comment>
<dbReference type="Gene3D" id="2.40.50.140">
    <property type="entry name" value="Nucleic acid-binding proteins"/>
    <property type="match status" value="1"/>
</dbReference>
<dbReference type="Pfam" id="PF00181">
    <property type="entry name" value="Ribosomal_L2_N"/>
    <property type="match status" value="1"/>
</dbReference>
<keyword evidence="5" id="KW-0694">RNA-binding</keyword>
<dbReference type="GO" id="GO:0002181">
    <property type="term" value="P:cytoplasmic translation"/>
    <property type="evidence" value="ECO:0007669"/>
    <property type="project" value="TreeGrafter"/>
</dbReference>
<evidence type="ECO:0000313" key="10">
    <source>
        <dbReference type="Proteomes" id="UP000034854"/>
    </source>
</evidence>
<dbReference type="AlphaFoldDB" id="A0A0G0WPY4"/>
<evidence type="ECO:0000256" key="1">
    <source>
        <dbReference type="ARBA" id="ARBA00005636"/>
    </source>
</evidence>
<dbReference type="PIRSF" id="PIRSF002158">
    <property type="entry name" value="Ribosomal_L2"/>
    <property type="match status" value="1"/>
</dbReference>
<dbReference type="SUPFAM" id="SSF50249">
    <property type="entry name" value="Nucleic acid-binding proteins"/>
    <property type="match status" value="1"/>
</dbReference>
<comment type="caution">
    <text evidence="9">The sequence shown here is derived from an EMBL/GenBank/DDBJ whole genome shotgun (WGS) entry which is preliminary data.</text>
</comment>
<name>A0A0G0WPY4_9BACT</name>
<dbReference type="SUPFAM" id="SSF50104">
    <property type="entry name" value="Translation proteins SH3-like domain"/>
    <property type="match status" value="1"/>
</dbReference>
<dbReference type="PANTHER" id="PTHR13691:SF5">
    <property type="entry name" value="LARGE RIBOSOMAL SUBUNIT PROTEIN UL2M"/>
    <property type="match status" value="1"/>
</dbReference>
<organism evidence="9 10">
    <name type="scientific">Candidatus Curtissbacteria bacterium GW2011_GWA1_41_11</name>
    <dbReference type="NCBI Taxonomy" id="1618409"/>
    <lineage>
        <taxon>Bacteria</taxon>
        <taxon>Candidatus Curtissiibacteriota</taxon>
    </lineage>
</organism>
<dbReference type="InterPro" id="IPR005880">
    <property type="entry name" value="Ribosomal_uL2_bac/org-type"/>
</dbReference>
<evidence type="ECO:0000313" key="9">
    <source>
        <dbReference type="EMBL" id="KKR86535.1"/>
    </source>
</evidence>
<dbReference type="InterPro" id="IPR002171">
    <property type="entry name" value="Ribosomal_uL2"/>
</dbReference>
<accession>A0A0G0WPY4</accession>
<evidence type="ECO:0000256" key="4">
    <source>
        <dbReference type="ARBA" id="ARBA00035242"/>
    </source>
</evidence>
<evidence type="ECO:0000259" key="8">
    <source>
        <dbReference type="SMART" id="SM01383"/>
    </source>
</evidence>
<dbReference type="Pfam" id="PF03947">
    <property type="entry name" value="Ribosomal_L2_C"/>
    <property type="match status" value="1"/>
</dbReference>
<gene>
    <name evidence="5" type="primary">rplB</name>
    <name evidence="9" type="ORF">UU34_C0013G0011</name>
</gene>
<dbReference type="GO" id="GO:0015934">
    <property type="term" value="C:large ribosomal subunit"/>
    <property type="evidence" value="ECO:0007669"/>
    <property type="project" value="InterPro"/>
</dbReference>